<dbReference type="STRING" id="1859457.BET10_12625"/>
<dbReference type="RefSeq" id="WP_070985557.1">
    <property type="nucleotide sequence ID" value="NZ_MKJU01000025.1"/>
</dbReference>
<sequence>MNKQQLLENFEQYFQVDDANQVNLKEVNLDEVPSTLDELEAKIPALFKLANEMKELDHKMLSPLRNLGDIATDLAAFLQAQSRKIDLIMSHILATEQPDEDNIYCDSYGGGGLRFTSQVTYPVGTALRTKLFLRQEAAAIYCYCEVIDVKSSKDDKHQHTIAFTKIREEDQELVVRASLHAQTRQLKKRQSEQNKEQNS</sequence>
<evidence type="ECO:0008006" key="3">
    <source>
        <dbReference type="Google" id="ProtNLM"/>
    </source>
</evidence>
<evidence type="ECO:0000313" key="2">
    <source>
        <dbReference type="Proteomes" id="UP000179786"/>
    </source>
</evidence>
<dbReference type="EMBL" id="MKJU01000025">
    <property type="protein sequence ID" value="OHU91643.1"/>
    <property type="molecule type" value="Genomic_DNA"/>
</dbReference>
<keyword evidence="2" id="KW-1185">Reference proteome</keyword>
<comment type="caution">
    <text evidence="1">The sequence shown here is derived from an EMBL/GenBank/DDBJ whole genome shotgun (WGS) entry which is preliminary data.</text>
</comment>
<accession>A0A1S1MXA4</accession>
<reference evidence="1 2" key="1">
    <citation type="submission" date="2016-09" db="EMBL/GenBank/DDBJ databases">
        <title>Pseudoalteromonas amylolytica sp. nov., isolated from the surface seawater.</title>
        <authorList>
            <person name="Wu Y.-H."/>
            <person name="Cheng H."/>
            <person name="Jin X.-B."/>
            <person name="Wang C.-S."/>
            <person name="Xu X.-W."/>
        </authorList>
    </citation>
    <scope>NUCLEOTIDE SEQUENCE [LARGE SCALE GENOMIC DNA]</scope>
    <source>
        <strain evidence="1 2">JW1</strain>
    </source>
</reference>
<dbReference type="AlphaFoldDB" id="A0A1S1MXA4"/>
<gene>
    <name evidence="1" type="ORF">BET10_12625</name>
</gene>
<protein>
    <recommendedName>
        <fullName evidence="3">PilZ domain-containing protein</fullName>
    </recommendedName>
</protein>
<name>A0A1S1MXA4_9GAMM</name>
<proteinExistence type="predicted"/>
<evidence type="ECO:0000313" key="1">
    <source>
        <dbReference type="EMBL" id="OHU91643.1"/>
    </source>
</evidence>
<organism evidence="1 2">
    <name type="scientific">Pseudoalteromonas amylolytica</name>
    <dbReference type="NCBI Taxonomy" id="1859457"/>
    <lineage>
        <taxon>Bacteria</taxon>
        <taxon>Pseudomonadati</taxon>
        <taxon>Pseudomonadota</taxon>
        <taxon>Gammaproteobacteria</taxon>
        <taxon>Alteromonadales</taxon>
        <taxon>Pseudoalteromonadaceae</taxon>
        <taxon>Pseudoalteromonas</taxon>
    </lineage>
</organism>
<dbReference type="Proteomes" id="UP000179786">
    <property type="component" value="Unassembled WGS sequence"/>
</dbReference>
<dbReference type="OrthoDB" id="5890620at2"/>